<dbReference type="PANTHER" id="PTHR35020:SF2">
    <property type="entry name" value="N-ACETYLGLUCOSAMINE-INDUCED PROTEIN 1"/>
    <property type="match status" value="1"/>
</dbReference>
<feature type="region of interest" description="Disordered" evidence="1">
    <location>
        <begin position="1"/>
        <end position="45"/>
    </location>
</feature>
<evidence type="ECO:0000256" key="1">
    <source>
        <dbReference type="SAM" id="MobiDB-lite"/>
    </source>
</evidence>
<dbReference type="GeneID" id="17350241"/>
<dbReference type="Pfam" id="PF12239">
    <property type="entry name" value="DUF3605"/>
    <property type="match status" value="1"/>
</dbReference>
<proteinExistence type="predicted"/>
<dbReference type="GO" id="GO:0006044">
    <property type="term" value="P:N-acetylglucosamine metabolic process"/>
    <property type="evidence" value="ECO:0007669"/>
    <property type="project" value="TreeGrafter"/>
</dbReference>
<feature type="region of interest" description="Disordered" evidence="1">
    <location>
        <begin position="264"/>
        <end position="298"/>
    </location>
</feature>
<dbReference type="EMBL" id="GL433873">
    <property type="protein sequence ID" value="EFN50798.1"/>
    <property type="molecule type" value="Genomic_DNA"/>
</dbReference>
<feature type="compositionally biased region" description="Low complexity" evidence="1">
    <location>
        <begin position="22"/>
        <end position="40"/>
    </location>
</feature>
<dbReference type="InParanoid" id="E1ZTQ0"/>
<protein>
    <submittedName>
        <fullName evidence="2">Uncharacterized protein</fullName>
    </submittedName>
</protein>
<sequence length="605" mass="65175">MASQHTPPRQAAPPPQPPPPAAATAAASGQPAPGQPGQAGSYQEEVQEGFRQLRALFAAIDAGQLSPDDPGAFESVRGRPGVVLDPMPWQRLVSLVAQGVERALGSLGRHPLGIKRYWDHRDHVILRDHVSVTDYLMLDIFGFAAELEPDGRRRALVPPGFFLASTPAGGSSGGCSSGNGGGGEGGGFQLVTKWRDNDFPYHLQPGVAHLNLWANRPLTAEEVQEHIAARVPPAAPRCWFVNTPSLQSVPALWHAHVLVLEEGEGRRPGGSGGLAAPPAVQRDSTAQQEHTSAPPQQRQFELGTAEQLAAAVALLAGTQRQLDALAAAAESAASPAALEQLAAAFAELMVETLDGAGMRQRSSNGGAQRPHCLPRSLQRQYGIRDARRAQRNAVQQAAVAQQRGIGPEQQDAALRRELDLQQPAPVDLGELGEAAQRRQLAQLQEALAKGGASRLEHYVHNVVGALNLAPAMFGQRETYLDAVRRRQDREALAQLRTGSHWGAEETGRWTRRPREQRVCPHCHDGIEDAPHMLLTCPLYAPLRLNFPDLFAEPHSPHRFLRQKPCRLAAFAVKRLAVDLAQHSVQNCMNLLAARKNAGGAPTTAR</sequence>
<keyword evidence="3" id="KW-1185">Reference proteome</keyword>
<organism evidence="3">
    <name type="scientific">Chlorella variabilis</name>
    <name type="common">Green alga</name>
    <dbReference type="NCBI Taxonomy" id="554065"/>
    <lineage>
        <taxon>Eukaryota</taxon>
        <taxon>Viridiplantae</taxon>
        <taxon>Chlorophyta</taxon>
        <taxon>core chlorophytes</taxon>
        <taxon>Trebouxiophyceae</taxon>
        <taxon>Chlorellales</taxon>
        <taxon>Chlorellaceae</taxon>
        <taxon>Chlorella clade</taxon>
        <taxon>Chlorella</taxon>
    </lineage>
</organism>
<evidence type="ECO:0000313" key="3">
    <source>
        <dbReference type="Proteomes" id="UP000008141"/>
    </source>
</evidence>
<name>E1ZTQ0_CHLVA</name>
<reference evidence="2 3" key="1">
    <citation type="journal article" date="2010" name="Plant Cell">
        <title>The Chlorella variabilis NC64A genome reveals adaptation to photosymbiosis, coevolution with viruses, and cryptic sex.</title>
        <authorList>
            <person name="Blanc G."/>
            <person name="Duncan G."/>
            <person name="Agarkova I."/>
            <person name="Borodovsky M."/>
            <person name="Gurnon J."/>
            <person name="Kuo A."/>
            <person name="Lindquist E."/>
            <person name="Lucas S."/>
            <person name="Pangilinan J."/>
            <person name="Polle J."/>
            <person name="Salamov A."/>
            <person name="Terry A."/>
            <person name="Yamada T."/>
            <person name="Dunigan D.D."/>
            <person name="Grigoriev I.V."/>
            <person name="Claverie J.M."/>
            <person name="Van Etten J.L."/>
        </authorList>
    </citation>
    <scope>NUCLEOTIDE SEQUENCE [LARGE SCALE GENOMIC DNA]</scope>
    <source>
        <strain evidence="2 3">NC64A</strain>
    </source>
</reference>
<dbReference type="KEGG" id="cvr:CHLNCDRAFT_55564"/>
<dbReference type="AlphaFoldDB" id="E1ZTQ0"/>
<gene>
    <name evidence="2" type="ORF">CHLNCDRAFT_55564</name>
</gene>
<dbReference type="PANTHER" id="PTHR35020">
    <property type="entry name" value="N-ACETYLGLUCOSAMINE-INDUCED PROTEIN 1"/>
    <property type="match status" value="1"/>
</dbReference>
<dbReference type="RefSeq" id="XP_005842900.1">
    <property type="nucleotide sequence ID" value="XM_005842838.1"/>
</dbReference>
<feature type="compositionally biased region" description="Polar residues" evidence="1">
    <location>
        <begin position="282"/>
        <end position="298"/>
    </location>
</feature>
<dbReference type="Proteomes" id="UP000008141">
    <property type="component" value="Unassembled WGS sequence"/>
</dbReference>
<dbReference type="OrthoDB" id="512648at2759"/>
<accession>E1ZTQ0</accession>
<dbReference type="InterPro" id="IPR022036">
    <property type="entry name" value="DUF3605"/>
</dbReference>
<dbReference type="GO" id="GO:0005737">
    <property type="term" value="C:cytoplasm"/>
    <property type="evidence" value="ECO:0007669"/>
    <property type="project" value="TreeGrafter"/>
</dbReference>
<feature type="compositionally biased region" description="Pro residues" evidence="1">
    <location>
        <begin position="10"/>
        <end position="21"/>
    </location>
</feature>
<evidence type="ECO:0000313" key="2">
    <source>
        <dbReference type="EMBL" id="EFN50798.1"/>
    </source>
</evidence>